<evidence type="ECO:0000256" key="3">
    <source>
        <dbReference type="ARBA" id="ARBA00022574"/>
    </source>
</evidence>
<proteinExistence type="predicted"/>
<feature type="compositionally biased region" description="Basic and acidic residues" evidence="6">
    <location>
        <begin position="350"/>
        <end position="360"/>
    </location>
</feature>
<dbReference type="InterPro" id="IPR018983">
    <property type="entry name" value="U3_snoRNA-assocProt_15_C"/>
</dbReference>
<keyword evidence="5" id="KW-0539">Nucleus</keyword>
<dbReference type="InterPro" id="IPR001680">
    <property type="entry name" value="WD40_rpt"/>
</dbReference>
<evidence type="ECO:0000313" key="9">
    <source>
        <dbReference type="EMBL" id="EGB06589.1"/>
    </source>
</evidence>
<dbReference type="PANTHER" id="PTHR19924:SF26">
    <property type="entry name" value="U3 SMALL NUCLEOLAR RNA-ASSOCIATED PROTEIN 15 HOMOLOG"/>
    <property type="match status" value="1"/>
</dbReference>
<dbReference type="Pfam" id="PF12894">
    <property type="entry name" value="ANAPC4_WD40"/>
    <property type="match status" value="1"/>
</dbReference>
<dbReference type="SUPFAM" id="SSF50978">
    <property type="entry name" value="WD40 repeat-like"/>
    <property type="match status" value="1"/>
</dbReference>
<dbReference type="InterPro" id="IPR015943">
    <property type="entry name" value="WD40/YVTN_repeat-like_dom_sf"/>
</dbReference>
<dbReference type="OrthoDB" id="431715at2759"/>
<reference evidence="9 10" key="1">
    <citation type="journal article" date="2011" name="Proc. Natl. Acad. Sci. U.S.A.">
        <title>Niche of harmful alga Aureococcus anophagefferens revealed through ecogenomics.</title>
        <authorList>
            <person name="Gobler C.J."/>
            <person name="Berry D.L."/>
            <person name="Dyhrman S.T."/>
            <person name="Wilhelm S.W."/>
            <person name="Salamov A."/>
            <person name="Lobanov A.V."/>
            <person name="Zhang Y."/>
            <person name="Collier J.L."/>
            <person name="Wurch L.L."/>
            <person name="Kustka A.B."/>
            <person name="Dill B.D."/>
            <person name="Shah M."/>
            <person name="VerBerkmoes N.C."/>
            <person name="Kuo A."/>
            <person name="Terry A."/>
            <person name="Pangilinan J."/>
            <person name="Lindquist E.A."/>
            <person name="Lucas S."/>
            <person name="Paulsen I.T."/>
            <person name="Hattenrath-Lehmann T.K."/>
            <person name="Talmage S.C."/>
            <person name="Walker E.A."/>
            <person name="Koch F."/>
            <person name="Burson A.M."/>
            <person name="Marcoval M.A."/>
            <person name="Tang Y.Z."/>
            <person name="Lecleir G.R."/>
            <person name="Coyne K.J."/>
            <person name="Berg G.M."/>
            <person name="Bertrand E.M."/>
            <person name="Saito M.A."/>
            <person name="Gladyshev V.N."/>
            <person name="Grigoriev I.V."/>
        </authorList>
    </citation>
    <scope>NUCLEOTIDE SEQUENCE [LARGE SCALE GENOMIC DNA]</scope>
    <source>
        <strain evidence="10">CCMP 1984</strain>
    </source>
</reference>
<dbReference type="GeneID" id="20221833"/>
<dbReference type="RefSeq" id="XP_009038763.1">
    <property type="nucleotide sequence ID" value="XM_009040515.1"/>
</dbReference>
<dbReference type="InterPro" id="IPR024977">
    <property type="entry name" value="Apc4-like_WD40_dom"/>
</dbReference>
<keyword evidence="4" id="KW-0677">Repeat</keyword>
<keyword evidence="3" id="KW-0853">WD repeat</keyword>
<dbReference type="Gene3D" id="2.130.10.10">
    <property type="entry name" value="YVTN repeat-like/Quinoprotein amine dehydrogenase"/>
    <property type="match status" value="1"/>
</dbReference>
<feature type="domain" description="U3 small nucleolar RNA-associated protein 15 C-terminal" evidence="7">
    <location>
        <begin position="385"/>
        <end position="523"/>
    </location>
</feature>
<dbReference type="KEGG" id="aaf:AURANDRAFT_38045"/>
<dbReference type="Pfam" id="PF00400">
    <property type="entry name" value="WD40"/>
    <property type="match status" value="3"/>
</dbReference>
<evidence type="ECO:0000256" key="6">
    <source>
        <dbReference type="SAM" id="MobiDB-lite"/>
    </source>
</evidence>
<evidence type="ECO:0000256" key="5">
    <source>
        <dbReference type="ARBA" id="ARBA00023242"/>
    </source>
</evidence>
<keyword evidence="10" id="KW-1185">Reference proteome</keyword>
<dbReference type="EMBL" id="GL833134">
    <property type="protein sequence ID" value="EGB06589.1"/>
    <property type="molecule type" value="Genomic_DNA"/>
</dbReference>
<dbReference type="InParanoid" id="F0YEE2"/>
<gene>
    <name evidence="9" type="ORF">AURANDRAFT_38045</name>
</gene>
<accession>F0YEE2</accession>
<dbReference type="Pfam" id="PF09384">
    <property type="entry name" value="UTP15_C"/>
    <property type="match status" value="1"/>
</dbReference>
<sequence>MSAFKRTRAERFAAFASTSTQEAGESRYWGRLKPSFACDFPSPISAVAFAPGEVRGPDGAPVYRVCVAAGLDVHVLSVGARLGSSWDAPRRKSVGRFKAVAQGACWRGDGRLIAVGDAEGAVHLVDAASGATLRRLAKGHGAGRAAKAACWGHDNSVCSAGADGTLVLWDVTTGAGVRRVENAHADAATGLASRGDGMVASCGYDGLAKLWDLRQGGARAARTWDHGTRCETIVAVPGGNLFATAGGRDVALWDGLDDAVLHRFRDAHAKSATCLAVDGARTRLLSGGLDGLVKVHSLADHATVARCGRYAAPVNAIAVAGGDAAGDARLLNRVLCVGTNAGLLDGRARDVSARRDDRRQTLKPPPGTFRHFGRGKAFSPGAPEGSEPLVVRARAPKLAAHDDALRGFRYKDALDEALKTRDPTVVVAVLEELDRRGGRAIALGDRDEKRLEPVLSFAAAHVAHPRYGSRLVPVVDALLDIYGGDLGAHPSLDELFAKIHKNATTEVGAMTALLGVSGALDALLATNRLRLDA</sequence>
<feature type="region of interest" description="Disordered" evidence="6">
    <location>
        <begin position="350"/>
        <end position="386"/>
    </location>
</feature>
<dbReference type="GO" id="GO:0006364">
    <property type="term" value="P:rRNA processing"/>
    <property type="evidence" value="ECO:0007669"/>
    <property type="project" value="UniProtKB-KW"/>
</dbReference>
<evidence type="ECO:0000259" key="8">
    <source>
        <dbReference type="Pfam" id="PF12894"/>
    </source>
</evidence>
<evidence type="ECO:0000313" key="10">
    <source>
        <dbReference type="Proteomes" id="UP000002729"/>
    </source>
</evidence>
<dbReference type="Proteomes" id="UP000002729">
    <property type="component" value="Unassembled WGS sequence"/>
</dbReference>
<dbReference type="InterPro" id="IPR019775">
    <property type="entry name" value="WD40_repeat_CS"/>
</dbReference>
<dbReference type="InterPro" id="IPR036322">
    <property type="entry name" value="WD40_repeat_dom_sf"/>
</dbReference>
<dbReference type="PROSITE" id="PS00678">
    <property type="entry name" value="WD_REPEATS_1"/>
    <property type="match status" value="1"/>
</dbReference>
<organism evidence="10">
    <name type="scientific">Aureococcus anophagefferens</name>
    <name type="common">Harmful bloom alga</name>
    <dbReference type="NCBI Taxonomy" id="44056"/>
    <lineage>
        <taxon>Eukaryota</taxon>
        <taxon>Sar</taxon>
        <taxon>Stramenopiles</taxon>
        <taxon>Ochrophyta</taxon>
        <taxon>Pelagophyceae</taxon>
        <taxon>Pelagomonadales</taxon>
        <taxon>Pelagomonadaceae</taxon>
        <taxon>Aureococcus</taxon>
    </lineage>
</organism>
<name>F0YEE2_AURAN</name>
<evidence type="ECO:0000259" key="7">
    <source>
        <dbReference type="Pfam" id="PF09384"/>
    </source>
</evidence>
<dbReference type="AlphaFoldDB" id="F0YEE2"/>
<dbReference type="eggNOG" id="KOG0310">
    <property type="taxonomic scope" value="Eukaryota"/>
</dbReference>
<dbReference type="GO" id="GO:0005730">
    <property type="term" value="C:nucleolus"/>
    <property type="evidence" value="ECO:0007669"/>
    <property type="project" value="UniProtKB-SubCell"/>
</dbReference>
<dbReference type="PANTHER" id="PTHR19924">
    <property type="entry name" value="UTP15 U3 SMALL NUCLEOLAR RNA-ASSOCIATED PROTEIN 15 FAMILY MEMBER"/>
    <property type="match status" value="1"/>
</dbReference>
<dbReference type="GO" id="GO:0045943">
    <property type="term" value="P:positive regulation of transcription by RNA polymerase I"/>
    <property type="evidence" value="ECO:0007669"/>
    <property type="project" value="TreeGrafter"/>
</dbReference>
<dbReference type="SMART" id="SM00320">
    <property type="entry name" value="WD40"/>
    <property type="match status" value="5"/>
</dbReference>
<evidence type="ECO:0000256" key="2">
    <source>
        <dbReference type="ARBA" id="ARBA00022552"/>
    </source>
</evidence>
<keyword evidence="2" id="KW-0698">rRNA processing</keyword>
<evidence type="ECO:0000256" key="1">
    <source>
        <dbReference type="ARBA" id="ARBA00004604"/>
    </source>
</evidence>
<protein>
    <submittedName>
        <fullName evidence="9">Uncharacterized protein</fullName>
    </submittedName>
</protein>
<feature type="domain" description="Anaphase-promoting complex subunit 4-like WD40" evidence="8">
    <location>
        <begin position="102"/>
        <end position="137"/>
    </location>
</feature>
<comment type="subcellular location">
    <subcellularLocation>
        <location evidence="1">Nucleus</location>
        <location evidence="1">Nucleolus</location>
    </subcellularLocation>
</comment>
<dbReference type="OMA" id="ATYQVVH"/>
<evidence type="ECO:0000256" key="4">
    <source>
        <dbReference type="ARBA" id="ARBA00022737"/>
    </source>
</evidence>